<keyword evidence="2" id="KW-0472">Membrane</keyword>
<keyword evidence="5" id="KW-1185">Reference proteome</keyword>
<dbReference type="AlphaFoldDB" id="A0A9W9NTA0"/>
<organism evidence="4 5">
    <name type="scientific">Penicillium citrinum</name>
    <dbReference type="NCBI Taxonomy" id="5077"/>
    <lineage>
        <taxon>Eukaryota</taxon>
        <taxon>Fungi</taxon>
        <taxon>Dikarya</taxon>
        <taxon>Ascomycota</taxon>
        <taxon>Pezizomycotina</taxon>
        <taxon>Eurotiomycetes</taxon>
        <taxon>Eurotiomycetidae</taxon>
        <taxon>Eurotiales</taxon>
        <taxon>Aspergillaceae</taxon>
        <taxon>Penicillium</taxon>
    </lineage>
</organism>
<evidence type="ECO:0000256" key="2">
    <source>
        <dbReference type="SAM" id="Phobius"/>
    </source>
</evidence>
<feature type="transmembrane region" description="Helical" evidence="2">
    <location>
        <begin position="46"/>
        <end position="68"/>
    </location>
</feature>
<name>A0A9W9NTA0_PENCI</name>
<evidence type="ECO:0000313" key="4">
    <source>
        <dbReference type="EMBL" id="KAJ5224229.1"/>
    </source>
</evidence>
<feature type="domain" description="DUF7729" evidence="3">
    <location>
        <begin position="147"/>
        <end position="352"/>
    </location>
</feature>
<dbReference type="Proteomes" id="UP001147733">
    <property type="component" value="Unassembled WGS sequence"/>
</dbReference>
<evidence type="ECO:0000259" key="3">
    <source>
        <dbReference type="Pfam" id="PF24855"/>
    </source>
</evidence>
<accession>A0A9W9NTA0</accession>
<dbReference type="OrthoDB" id="2564812at2759"/>
<keyword evidence="2" id="KW-0812">Transmembrane</keyword>
<reference evidence="4" key="2">
    <citation type="journal article" date="2023" name="IMA Fungus">
        <title>Comparative genomic study of the Penicillium genus elucidates a diverse pangenome and 15 lateral gene transfer events.</title>
        <authorList>
            <person name="Petersen C."/>
            <person name="Sorensen T."/>
            <person name="Nielsen M.R."/>
            <person name="Sondergaard T.E."/>
            <person name="Sorensen J.L."/>
            <person name="Fitzpatrick D.A."/>
            <person name="Frisvad J.C."/>
            <person name="Nielsen K.L."/>
        </authorList>
    </citation>
    <scope>NUCLEOTIDE SEQUENCE</scope>
    <source>
        <strain evidence="4">IBT 23319</strain>
    </source>
</reference>
<protein>
    <recommendedName>
        <fullName evidence="3">DUF7729 domain-containing protein</fullName>
    </recommendedName>
</protein>
<sequence length="391" mass="42099">METILRLASDNGYPKASHSFACVNSMTASFSERRWSRLTQSRHGQVCGPFYTGLLILILILGILPAAVQAQAQAQSTIESDLSVDILRSASVSSGEIFTDDLRKDEQTNGNDRIDADNSSDIKDDIGSSPLLRRKIATANSDSSSSMPTPFDTISYNFANQTCTTFFTDFLSNSTITDCHAISLLLENSNSFFHTLSSAVATSRVLDVSCSQSVSKCSSIMTALASDMIKNENCGQDYNSGNSVVQSTYQDLMAYEPIYHASCLTNPDTKDYCFVDAVQNTSAPNDYNVYFIPVGTILTKSGNLTCNECLQASMDVFAHWATVNNQALDTTYLPSAKVVNKYCGAKFANTNVTVGSNQVTAGAGLAVRLPGARLIVSILGLYIGVSFSGLI</sequence>
<feature type="compositionally biased region" description="Basic and acidic residues" evidence="1">
    <location>
        <begin position="101"/>
        <end position="126"/>
    </location>
</feature>
<dbReference type="PANTHER" id="PTHR39460">
    <property type="entry name" value="EXPRESSED PROTEIN"/>
    <property type="match status" value="1"/>
</dbReference>
<reference evidence="4" key="1">
    <citation type="submission" date="2022-11" db="EMBL/GenBank/DDBJ databases">
        <authorList>
            <person name="Petersen C."/>
        </authorList>
    </citation>
    <scope>NUCLEOTIDE SEQUENCE</scope>
    <source>
        <strain evidence="4">IBT 23319</strain>
    </source>
</reference>
<evidence type="ECO:0000256" key="1">
    <source>
        <dbReference type="SAM" id="MobiDB-lite"/>
    </source>
</evidence>
<dbReference type="GeneID" id="81385817"/>
<feature type="region of interest" description="Disordered" evidence="1">
    <location>
        <begin position="101"/>
        <end position="127"/>
    </location>
</feature>
<gene>
    <name evidence="4" type="ORF">N7469_007732</name>
</gene>
<dbReference type="PANTHER" id="PTHR39460:SF1">
    <property type="entry name" value="C6 TRANSCRIPTION FACTOR"/>
    <property type="match status" value="1"/>
</dbReference>
<dbReference type="InterPro" id="IPR056146">
    <property type="entry name" value="DUF7729"/>
</dbReference>
<dbReference type="EMBL" id="JAPQKT010000007">
    <property type="protein sequence ID" value="KAJ5224229.1"/>
    <property type="molecule type" value="Genomic_DNA"/>
</dbReference>
<comment type="caution">
    <text evidence="4">The sequence shown here is derived from an EMBL/GenBank/DDBJ whole genome shotgun (WGS) entry which is preliminary data.</text>
</comment>
<evidence type="ECO:0000313" key="5">
    <source>
        <dbReference type="Proteomes" id="UP001147733"/>
    </source>
</evidence>
<keyword evidence="2" id="KW-1133">Transmembrane helix</keyword>
<dbReference type="Pfam" id="PF24855">
    <property type="entry name" value="DUF7729"/>
    <property type="match status" value="1"/>
</dbReference>
<proteinExistence type="predicted"/>
<dbReference type="RefSeq" id="XP_056498201.1">
    <property type="nucleotide sequence ID" value="XM_056646650.1"/>
</dbReference>